<dbReference type="Proteomes" id="UP001221898">
    <property type="component" value="Unassembled WGS sequence"/>
</dbReference>
<evidence type="ECO:0000313" key="11">
    <source>
        <dbReference type="EMBL" id="KAJ8394633.1"/>
    </source>
</evidence>
<feature type="disulfide bond" evidence="8">
    <location>
        <begin position="83"/>
        <end position="101"/>
    </location>
</feature>
<feature type="domain" description="TNFR-Cys" evidence="10">
    <location>
        <begin position="60"/>
        <end position="101"/>
    </location>
</feature>
<dbReference type="GO" id="GO:0005576">
    <property type="term" value="C:extracellular region"/>
    <property type="evidence" value="ECO:0007669"/>
    <property type="project" value="UniProtKB-SubCell"/>
</dbReference>
<dbReference type="Gene3D" id="2.10.50.10">
    <property type="entry name" value="Tumor Necrosis Factor Receptor, subunit A, domain 2"/>
    <property type="match status" value="2"/>
</dbReference>
<dbReference type="InterPro" id="IPR001368">
    <property type="entry name" value="TNFR/NGFR_Cys_rich_reg"/>
</dbReference>
<comment type="subcellular location">
    <subcellularLocation>
        <location evidence="1">Secreted</location>
    </subcellularLocation>
</comment>
<dbReference type="GO" id="GO:0006915">
    <property type="term" value="P:apoptotic process"/>
    <property type="evidence" value="ECO:0007669"/>
    <property type="project" value="UniProtKB-KW"/>
</dbReference>
<dbReference type="PROSITE" id="PS50050">
    <property type="entry name" value="TNFR_NGFR_2"/>
    <property type="match status" value="1"/>
</dbReference>
<sequence>MLLLASILFLAEVTDATKVSVPTYQHQDPITRGTLFCNRCPPGYHMHAHCTAINQTRCVPCKALHFTEFWNYLSKCLYCNNFCGENEFVKQECSALSNRVCECTDGFYRNQEFCMRHTKCPSGHGVELKGTAHRDTVCVKCSSTSYSPVNSAHEPCIDHTDCASLGLETVVAGTIWHNNICASCEDLNSRGGLDYLKEILPGFFTHQRMNPNKLQRFMNKLVLKNGDRAPEHSGHWDTSNVLQNHFREWLKEASKERLKELPEILRKVRLHNAADKLERKIKKVENGVYLCNIAT</sequence>
<keyword evidence="2" id="KW-0964">Secreted</keyword>
<evidence type="ECO:0000256" key="7">
    <source>
        <dbReference type="ARBA" id="ARBA00023180"/>
    </source>
</evidence>
<keyword evidence="3" id="KW-0053">Apoptosis</keyword>
<dbReference type="AlphaFoldDB" id="A0AAD7WF92"/>
<keyword evidence="5" id="KW-0677">Repeat</keyword>
<evidence type="ECO:0000256" key="3">
    <source>
        <dbReference type="ARBA" id="ARBA00022703"/>
    </source>
</evidence>
<dbReference type="Pfam" id="PF21733">
    <property type="entry name" value="Death_3"/>
    <property type="match status" value="1"/>
</dbReference>
<organism evidence="11 12">
    <name type="scientific">Aldrovandia affinis</name>
    <dbReference type="NCBI Taxonomy" id="143900"/>
    <lineage>
        <taxon>Eukaryota</taxon>
        <taxon>Metazoa</taxon>
        <taxon>Chordata</taxon>
        <taxon>Craniata</taxon>
        <taxon>Vertebrata</taxon>
        <taxon>Euteleostomi</taxon>
        <taxon>Actinopterygii</taxon>
        <taxon>Neopterygii</taxon>
        <taxon>Teleostei</taxon>
        <taxon>Notacanthiformes</taxon>
        <taxon>Halosauridae</taxon>
        <taxon>Aldrovandia</taxon>
    </lineage>
</organism>
<gene>
    <name evidence="11" type="ORF">AAFF_G00044360</name>
</gene>
<evidence type="ECO:0000256" key="1">
    <source>
        <dbReference type="ARBA" id="ARBA00004613"/>
    </source>
</evidence>
<evidence type="ECO:0000256" key="4">
    <source>
        <dbReference type="ARBA" id="ARBA00022729"/>
    </source>
</evidence>
<feature type="chain" id="PRO_5042081134" description="TNFR-Cys domain-containing protein" evidence="9">
    <location>
        <begin position="17"/>
        <end position="295"/>
    </location>
</feature>
<dbReference type="Pfam" id="PF00020">
    <property type="entry name" value="TNFR_c6"/>
    <property type="match status" value="2"/>
</dbReference>
<accession>A0AAD7WF92</accession>
<dbReference type="SUPFAM" id="SSF57586">
    <property type="entry name" value="TNF receptor-like"/>
    <property type="match status" value="2"/>
</dbReference>
<evidence type="ECO:0000259" key="10">
    <source>
        <dbReference type="PROSITE" id="PS50050"/>
    </source>
</evidence>
<feature type="disulfide bond" evidence="8">
    <location>
        <begin position="61"/>
        <end position="76"/>
    </location>
</feature>
<dbReference type="PANTHER" id="PTHR23097:SF181">
    <property type="entry name" value="CASPASE-8-LIKE"/>
    <property type="match status" value="1"/>
</dbReference>
<evidence type="ECO:0000313" key="12">
    <source>
        <dbReference type="Proteomes" id="UP001221898"/>
    </source>
</evidence>
<dbReference type="SMART" id="SM00208">
    <property type="entry name" value="TNFR"/>
    <property type="match status" value="4"/>
</dbReference>
<dbReference type="EMBL" id="JAINUG010000124">
    <property type="protein sequence ID" value="KAJ8394633.1"/>
    <property type="molecule type" value="Genomic_DNA"/>
</dbReference>
<dbReference type="InterPro" id="IPR048522">
    <property type="entry name" value="Death_3_fish"/>
</dbReference>
<comment type="caution">
    <text evidence="8">Lacks conserved residue(s) required for the propagation of feature annotation.</text>
</comment>
<keyword evidence="12" id="KW-1185">Reference proteome</keyword>
<dbReference type="InterPro" id="IPR052459">
    <property type="entry name" value="TNFRSF_decoy_receptor"/>
</dbReference>
<reference evidence="11" key="1">
    <citation type="journal article" date="2023" name="Science">
        <title>Genome structures resolve the early diversification of teleost fishes.</title>
        <authorList>
            <person name="Parey E."/>
            <person name="Louis A."/>
            <person name="Montfort J."/>
            <person name="Bouchez O."/>
            <person name="Roques C."/>
            <person name="Iampietro C."/>
            <person name="Lluch J."/>
            <person name="Castinel A."/>
            <person name="Donnadieu C."/>
            <person name="Desvignes T."/>
            <person name="Floi Bucao C."/>
            <person name="Jouanno E."/>
            <person name="Wen M."/>
            <person name="Mejri S."/>
            <person name="Dirks R."/>
            <person name="Jansen H."/>
            <person name="Henkel C."/>
            <person name="Chen W.J."/>
            <person name="Zahm M."/>
            <person name="Cabau C."/>
            <person name="Klopp C."/>
            <person name="Thompson A.W."/>
            <person name="Robinson-Rechavi M."/>
            <person name="Braasch I."/>
            <person name="Lecointre G."/>
            <person name="Bobe J."/>
            <person name="Postlethwait J.H."/>
            <person name="Berthelot C."/>
            <person name="Roest Crollius H."/>
            <person name="Guiguen Y."/>
        </authorList>
    </citation>
    <scope>NUCLEOTIDE SEQUENCE</scope>
    <source>
        <strain evidence="11">NC1722</strain>
    </source>
</reference>
<evidence type="ECO:0000256" key="8">
    <source>
        <dbReference type="PROSITE-ProRule" id="PRU00206"/>
    </source>
</evidence>
<evidence type="ECO:0000256" key="2">
    <source>
        <dbReference type="ARBA" id="ARBA00022525"/>
    </source>
</evidence>
<dbReference type="PANTHER" id="PTHR23097">
    <property type="entry name" value="TUMOR NECROSIS FACTOR RECEPTOR SUPERFAMILY MEMBER"/>
    <property type="match status" value="1"/>
</dbReference>
<name>A0AAD7WF92_9TELE</name>
<comment type="caution">
    <text evidence="11">The sequence shown here is derived from an EMBL/GenBank/DDBJ whole genome shotgun (WGS) entry which is preliminary data.</text>
</comment>
<feature type="repeat" description="TNFR-Cys" evidence="8">
    <location>
        <begin position="60"/>
        <end position="101"/>
    </location>
</feature>
<keyword evidence="6 8" id="KW-1015">Disulfide bond</keyword>
<feature type="signal peptide" evidence="9">
    <location>
        <begin position="1"/>
        <end position="16"/>
    </location>
</feature>
<protein>
    <recommendedName>
        <fullName evidence="10">TNFR-Cys domain-containing protein</fullName>
    </recommendedName>
</protein>
<keyword evidence="7" id="KW-0325">Glycoprotein</keyword>
<evidence type="ECO:0000256" key="6">
    <source>
        <dbReference type="ARBA" id="ARBA00023157"/>
    </source>
</evidence>
<evidence type="ECO:0000256" key="9">
    <source>
        <dbReference type="SAM" id="SignalP"/>
    </source>
</evidence>
<keyword evidence="4 9" id="KW-0732">Signal</keyword>
<evidence type="ECO:0000256" key="5">
    <source>
        <dbReference type="ARBA" id="ARBA00022737"/>
    </source>
</evidence>
<proteinExistence type="predicted"/>